<feature type="domain" description="Nitroreductase" evidence="9">
    <location>
        <begin position="17"/>
        <end position="174"/>
    </location>
</feature>
<evidence type="ECO:0000256" key="4">
    <source>
        <dbReference type="ARBA" id="ARBA00022857"/>
    </source>
</evidence>
<feature type="binding site" description="in other chain" evidence="8">
    <location>
        <begin position="18"/>
        <end position="20"/>
    </location>
    <ligand>
        <name>FMN</name>
        <dbReference type="ChEBI" id="CHEBI:58210"/>
        <note>ligand shared between dimeric partners</note>
    </ligand>
</feature>
<comment type="similarity">
    <text evidence="1 7">Belongs to the nitroreductase family.</text>
</comment>
<evidence type="ECO:0000256" key="2">
    <source>
        <dbReference type="ARBA" id="ARBA00022630"/>
    </source>
</evidence>
<dbReference type="OrthoDB" id="9804207at2"/>
<evidence type="ECO:0000256" key="5">
    <source>
        <dbReference type="ARBA" id="ARBA00023002"/>
    </source>
</evidence>
<dbReference type="PANTHER" id="PTHR43821:SF1">
    <property type="entry name" value="NAD(P)H NITROREDUCTASE YDJA-RELATED"/>
    <property type="match status" value="1"/>
</dbReference>
<evidence type="ECO:0000256" key="7">
    <source>
        <dbReference type="PIRNR" id="PIRNR000232"/>
    </source>
</evidence>
<dbReference type="InterPro" id="IPR052530">
    <property type="entry name" value="NAD(P)H_nitroreductase"/>
</dbReference>
<feature type="binding site" evidence="8">
    <location>
        <position position="43"/>
    </location>
    <ligand>
        <name>FMN</name>
        <dbReference type="ChEBI" id="CHEBI:58210"/>
        <note>ligand shared between dimeric partners</note>
    </ligand>
</feature>
<dbReference type="GO" id="GO:0016491">
    <property type="term" value="F:oxidoreductase activity"/>
    <property type="evidence" value="ECO:0007669"/>
    <property type="project" value="UniProtKB-UniRule"/>
</dbReference>
<dbReference type="SUPFAM" id="SSF55469">
    <property type="entry name" value="FMN-dependent nitroreductase-like"/>
    <property type="match status" value="1"/>
</dbReference>
<name>A0A4V2F0M4_9BURK</name>
<evidence type="ECO:0000256" key="6">
    <source>
        <dbReference type="ARBA" id="ARBA00023027"/>
    </source>
</evidence>
<dbReference type="PIRSF" id="PIRSF000232">
    <property type="entry name" value="YdjA"/>
    <property type="match status" value="1"/>
</dbReference>
<evidence type="ECO:0000256" key="8">
    <source>
        <dbReference type="PIRSR" id="PIRSR000232-1"/>
    </source>
</evidence>
<feature type="binding site" evidence="8">
    <location>
        <position position="47"/>
    </location>
    <ligand>
        <name>FMN</name>
        <dbReference type="ChEBI" id="CHEBI:58210"/>
        <note>ligand shared between dimeric partners</note>
    </ligand>
</feature>
<reference evidence="10 11" key="1">
    <citation type="submission" date="2019-02" db="EMBL/GenBank/DDBJ databases">
        <title>Genomic Encyclopedia of Type Strains, Phase IV (KMG-IV): sequencing the most valuable type-strain genomes for metagenomic binning, comparative biology and taxonomic classification.</title>
        <authorList>
            <person name="Goeker M."/>
        </authorList>
    </citation>
    <scope>NUCLEOTIDE SEQUENCE [LARGE SCALE GENOMIC DNA]</scope>
    <source>
        <strain evidence="10 11">DSM 16618</strain>
    </source>
</reference>
<comment type="cofactor">
    <cofactor evidence="8">
        <name>FMN</name>
        <dbReference type="ChEBI" id="CHEBI:58210"/>
    </cofactor>
    <text evidence="8">Binds 1 FMN per subunit.</text>
</comment>
<keyword evidence="4 7" id="KW-0521">NADP</keyword>
<dbReference type="AlphaFoldDB" id="A0A4V2F0M4"/>
<sequence length="201" mass="21395">MSNPSDVASGALELLLSRRSNSLLTAPGPNARELNLILQAAARAPDHASLRPWRFRVIEGEAIGRLADFAIAAVKAAGDARMTPEKEHAVRAWLAKVPLVVALGHEIHHDHPKAPEWEQLAAASAAVMNMLNAAHFLGYGAFWSTGLGTAVEEVQEGLGFDPLSYRFMGYLVIGTSAVPAQGSARQAPDAYVSPWTAPEGL</sequence>
<dbReference type="InterPro" id="IPR000415">
    <property type="entry name" value="Nitroreductase-like"/>
</dbReference>
<dbReference type="Proteomes" id="UP000292039">
    <property type="component" value="Unassembled WGS sequence"/>
</dbReference>
<dbReference type="EMBL" id="SGWZ01000002">
    <property type="protein sequence ID" value="RZS70583.1"/>
    <property type="molecule type" value="Genomic_DNA"/>
</dbReference>
<dbReference type="InterPro" id="IPR029479">
    <property type="entry name" value="Nitroreductase"/>
</dbReference>
<dbReference type="RefSeq" id="WP_083969644.1">
    <property type="nucleotide sequence ID" value="NZ_CBCSEB010000001.1"/>
</dbReference>
<dbReference type="GeneID" id="99726641"/>
<protein>
    <recommendedName>
        <fullName evidence="7">Putative NAD(P)H nitroreductase</fullName>
        <ecNumber evidence="7">1.-.-.-</ecNumber>
    </recommendedName>
</protein>
<evidence type="ECO:0000256" key="1">
    <source>
        <dbReference type="ARBA" id="ARBA00007118"/>
    </source>
</evidence>
<dbReference type="Gene3D" id="3.40.109.10">
    <property type="entry name" value="NADH Oxidase"/>
    <property type="match status" value="1"/>
</dbReference>
<keyword evidence="6 7" id="KW-0520">NAD</keyword>
<feature type="binding site" description="in other chain" evidence="8">
    <location>
        <begin position="143"/>
        <end position="145"/>
    </location>
    <ligand>
        <name>FMN</name>
        <dbReference type="ChEBI" id="CHEBI:58210"/>
        <note>ligand shared between dimeric partners</note>
    </ligand>
</feature>
<organism evidence="10 11">
    <name type="scientific">Kerstersia gyiorum</name>
    <dbReference type="NCBI Taxonomy" id="206506"/>
    <lineage>
        <taxon>Bacteria</taxon>
        <taxon>Pseudomonadati</taxon>
        <taxon>Pseudomonadota</taxon>
        <taxon>Betaproteobacteria</taxon>
        <taxon>Burkholderiales</taxon>
        <taxon>Alcaligenaceae</taxon>
        <taxon>Kerstersia</taxon>
    </lineage>
</organism>
<accession>A0A4V2F0M4</accession>
<comment type="caution">
    <text evidence="10">The sequence shown here is derived from an EMBL/GenBank/DDBJ whole genome shotgun (WGS) entry which is preliminary data.</text>
</comment>
<keyword evidence="3 7" id="KW-0288">FMN</keyword>
<dbReference type="InterPro" id="IPR026021">
    <property type="entry name" value="YdjA-like"/>
</dbReference>
<dbReference type="Pfam" id="PF00881">
    <property type="entry name" value="Nitroreductase"/>
    <property type="match status" value="1"/>
</dbReference>
<evidence type="ECO:0000256" key="3">
    <source>
        <dbReference type="ARBA" id="ARBA00022643"/>
    </source>
</evidence>
<dbReference type="PANTHER" id="PTHR43821">
    <property type="entry name" value="NAD(P)H NITROREDUCTASE YDJA-RELATED"/>
    <property type="match status" value="1"/>
</dbReference>
<gene>
    <name evidence="10" type="ORF">EV679_1990</name>
</gene>
<proteinExistence type="inferred from homology"/>
<evidence type="ECO:0000313" key="10">
    <source>
        <dbReference type="EMBL" id="RZS70583.1"/>
    </source>
</evidence>
<keyword evidence="2 7" id="KW-0285">Flavoprotein</keyword>
<dbReference type="EC" id="1.-.-.-" evidence="7"/>
<evidence type="ECO:0000259" key="9">
    <source>
        <dbReference type="Pfam" id="PF00881"/>
    </source>
</evidence>
<dbReference type="CDD" id="cd02135">
    <property type="entry name" value="YdjA-like"/>
    <property type="match status" value="1"/>
</dbReference>
<evidence type="ECO:0000313" key="11">
    <source>
        <dbReference type="Proteomes" id="UP000292039"/>
    </source>
</evidence>
<keyword evidence="5 7" id="KW-0560">Oxidoreductase</keyword>